<name>A0A328AC82_9CAUL</name>
<feature type="compositionally biased region" description="Polar residues" evidence="1">
    <location>
        <begin position="146"/>
        <end position="155"/>
    </location>
</feature>
<gene>
    <name evidence="3" type="ORF">DJ018_14105</name>
</gene>
<evidence type="ECO:0000256" key="2">
    <source>
        <dbReference type="SAM" id="SignalP"/>
    </source>
</evidence>
<accession>A0A328AC82</accession>
<feature type="region of interest" description="Disordered" evidence="1">
    <location>
        <begin position="136"/>
        <end position="155"/>
    </location>
</feature>
<evidence type="ECO:0000313" key="4">
    <source>
        <dbReference type="Proteomes" id="UP000249725"/>
    </source>
</evidence>
<keyword evidence="4" id="KW-1185">Reference proteome</keyword>
<evidence type="ECO:0000256" key="1">
    <source>
        <dbReference type="SAM" id="MobiDB-lite"/>
    </source>
</evidence>
<dbReference type="Proteomes" id="UP000249725">
    <property type="component" value="Unassembled WGS sequence"/>
</dbReference>
<dbReference type="AlphaFoldDB" id="A0A328AC82"/>
<feature type="signal peptide" evidence="2">
    <location>
        <begin position="1"/>
        <end position="26"/>
    </location>
</feature>
<feature type="chain" id="PRO_5016461337" description="DUF3617 domain-containing protein" evidence="2">
    <location>
        <begin position="27"/>
        <end position="155"/>
    </location>
</feature>
<evidence type="ECO:0008006" key="5">
    <source>
        <dbReference type="Google" id="ProtNLM"/>
    </source>
</evidence>
<keyword evidence="2" id="KW-0732">Signal</keyword>
<reference evidence="4" key="1">
    <citation type="submission" date="2018-05" db="EMBL/GenBank/DDBJ databases">
        <authorList>
            <person name="Li X."/>
        </authorList>
    </citation>
    <scope>NUCLEOTIDE SEQUENCE [LARGE SCALE GENOMIC DNA]</scope>
    <source>
        <strain evidence="4">YIM 73061</strain>
    </source>
</reference>
<protein>
    <recommendedName>
        <fullName evidence="5">DUF3617 domain-containing protein</fullName>
    </recommendedName>
</protein>
<dbReference type="EMBL" id="QFYR01000003">
    <property type="protein sequence ID" value="RAK52271.1"/>
    <property type="molecule type" value="Genomic_DNA"/>
</dbReference>
<comment type="caution">
    <text evidence="3">The sequence shown here is derived from an EMBL/GenBank/DDBJ whole genome shotgun (WGS) entry which is preliminary data.</text>
</comment>
<dbReference type="InterPro" id="IPR022061">
    <property type="entry name" value="DUF3617"/>
</dbReference>
<organism evidence="3 4">
    <name type="scientific">Phenylobacterium deserti</name>
    <dbReference type="NCBI Taxonomy" id="1914756"/>
    <lineage>
        <taxon>Bacteria</taxon>
        <taxon>Pseudomonadati</taxon>
        <taxon>Pseudomonadota</taxon>
        <taxon>Alphaproteobacteria</taxon>
        <taxon>Caulobacterales</taxon>
        <taxon>Caulobacteraceae</taxon>
        <taxon>Phenylobacterium</taxon>
    </lineage>
</organism>
<dbReference type="OrthoDB" id="7189411at2"/>
<dbReference type="Pfam" id="PF12276">
    <property type="entry name" value="DUF3617"/>
    <property type="match status" value="1"/>
</dbReference>
<evidence type="ECO:0000313" key="3">
    <source>
        <dbReference type="EMBL" id="RAK52271.1"/>
    </source>
</evidence>
<sequence>MLRRNAMKNLTALLLAAAAIATPAAAAQKTETIKPGYWESTNRLLSPIRDSSTEKRCITPADVEKFMNGPSNRHYACTYPTKVIDDGKITLKGTCVSKKGRKVAVEGEGSYTPTSFQINARIASELFGIPLSGRASTEARRISDTCPPTTASSGK</sequence>
<proteinExistence type="predicted"/>